<proteinExistence type="predicted"/>
<comment type="caution">
    <text evidence="1">The sequence shown here is derived from an EMBL/GenBank/DDBJ whole genome shotgun (WGS) entry which is preliminary data.</text>
</comment>
<gene>
    <name evidence="1" type="ORF">EA58_16720</name>
</gene>
<dbReference type="Proteomes" id="UP000027192">
    <property type="component" value="Unassembled WGS sequence"/>
</dbReference>
<dbReference type="InterPro" id="IPR029063">
    <property type="entry name" value="SAM-dependent_MTases_sf"/>
</dbReference>
<dbReference type="AlphaFoldDB" id="A0A066RS84"/>
<dbReference type="Gene3D" id="3.40.50.150">
    <property type="entry name" value="Vaccinia Virus protein VP39"/>
    <property type="match status" value="1"/>
</dbReference>
<evidence type="ECO:0008006" key="3">
    <source>
        <dbReference type="Google" id="ProtNLM"/>
    </source>
</evidence>
<name>A0A066RS84_9GAMM</name>
<accession>A0A066RS84</accession>
<sequence length="248" mass="28079">MKNINSLYLQNADLYNAISNDRDFRLQAETLIKTTSSNCKRMVELFSGQGMHGLELRKMGFDCVAVDSSLDMKRSAIDAGNYDDNSYIIGTLPFFQVPQNFSNFDAFFLLRYSCGYLNILEFNELILQCKSAANKGASLFIESHSMDTIYQGFQNLSIVTRTTSLGNDDVSCSWPSEQPVFDPYSHTANLKVSIRVNNDIINYISRENFHSFELIQFLAIKNGLKITHHSSPDYSKAFPGSIISQIFF</sequence>
<dbReference type="Gene3D" id="2.20.25.110">
    <property type="entry name" value="S-adenosyl-L-methionine-dependent methyltransferases"/>
    <property type="match status" value="1"/>
</dbReference>
<reference evidence="1 2" key="1">
    <citation type="submission" date="2014-04" db="EMBL/GenBank/DDBJ databases">
        <title>Draft genome sequence of Photobacterium halotolerans S2753: a solonamide, ngercheumicin and holomycin producer.</title>
        <authorList>
            <person name="Machado H.R."/>
            <person name="Gram L."/>
        </authorList>
    </citation>
    <scope>NUCLEOTIDE SEQUENCE [LARGE SCALE GENOMIC DNA]</scope>
    <source>
        <strain evidence="1 2">S2753</strain>
    </source>
</reference>
<dbReference type="SUPFAM" id="SSF53335">
    <property type="entry name" value="S-adenosyl-L-methionine-dependent methyltransferases"/>
    <property type="match status" value="1"/>
</dbReference>
<evidence type="ECO:0000313" key="2">
    <source>
        <dbReference type="Proteomes" id="UP000027192"/>
    </source>
</evidence>
<dbReference type="EMBL" id="JMIB01000031">
    <property type="protein sequence ID" value="KDM90562.1"/>
    <property type="molecule type" value="Genomic_DNA"/>
</dbReference>
<dbReference type="STRING" id="1654360.EA58_16720"/>
<evidence type="ECO:0000313" key="1">
    <source>
        <dbReference type="EMBL" id="KDM90562.1"/>
    </source>
</evidence>
<protein>
    <recommendedName>
        <fullName evidence="3">Methyltransferase domain-containing protein</fullName>
    </recommendedName>
</protein>
<keyword evidence="2" id="KW-1185">Reference proteome</keyword>
<organism evidence="1 2">
    <name type="scientific">Photobacterium galatheae</name>
    <dbReference type="NCBI Taxonomy" id="1654360"/>
    <lineage>
        <taxon>Bacteria</taxon>
        <taxon>Pseudomonadati</taxon>
        <taxon>Pseudomonadota</taxon>
        <taxon>Gammaproteobacteria</taxon>
        <taxon>Vibrionales</taxon>
        <taxon>Vibrionaceae</taxon>
        <taxon>Photobacterium</taxon>
    </lineage>
</organism>